<evidence type="ECO:0000256" key="10">
    <source>
        <dbReference type="SAM" id="MobiDB-lite"/>
    </source>
</evidence>
<accession>A0ABP5JV63</accession>
<organism evidence="12 13">
    <name type="scientific">Nocardioides bigeumensis</name>
    <dbReference type="NCBI Taxonomy" id="433657"/>
    <lineage>
        <taxon>Bacteria</taxon>
        <taxon>Bacillati</taxon>
        <taxon>Actinomycetota</taxon>
        <taxon>Actinomycetes</taxon>
        <taxon>Propionibacteriales</taxon>
        <taxon>Nocardioidaceae</taxon>
        <taxon>Nocardioides</taxon>
    </lineage>
</organism>
<evidence type="ECO:0000256" key="7">
    <source>
        <dbReference type="ARBA" id="ARBA00022989"/>
    </source>
</evidence>
<name>A0ABP5JV63_9ACTN</name>
<dbReference type="PRINTS" id="PR01853">
    <property type="entry name" value="YAJCTRNLCASE"/>
</dbReference>
<evidence type="ECO:0000256" key="8">
    <source>
        <dbReference type="ARBA" id="ARBA00023010"/>
    </source>
</evidence>
<reference evidence="13" key="1">
    <citation type="journal article" date="2019" name="Int. J. Syst. Evol. Microbiol.">
        <title>The Global Catalogue of Microorganisms (GCM) 10K type strain sequencing project: providing services to taxonomists for standard genome sequencing and annotation.</title>
        <authorList>
            <consortium name="The Broad Institute Genomics Platform"/>
            <consortium name="The Broad Institute Genome Sequencing Center for Infectious Disease"/>
            <person name="Wu L."/>
            <person name="Ma J."/>
        </authorList>
    </citation>
    <scope>NUCLEOTIDE SEQUENCE [LARGE SCALE GENOMIC DNA]</scope>
    <source>
        <strain evidence="13">JCM 16021</strain>
    </source>
</reference>
<comment type="subcellular location">
    <subcellularLocation>
        <location evidence="1">Cell membrane</location>
        <topology evidence="1">Single-pass membrane protein</topology>
    </subcellularLocation>
</comment>
<evidence type="ECO:0000313" key="13">
    <source>
        <dbReference type="Proteomes" id="UP001500575"/>
    </source>
</evidence>
<dbReference type="Proteomes" id="UP001500575">
    <property type="component" value="Unassembled WGS sequence"/>
</dbReference>
<keyword evidence="8" id="KW-0811">Translocation</keyword>
<keyword evidence="7 11" id="KW-1133">Transmembrane helix</keyword>
<proteinExistence type="inferred from homology"/>
<evidence type="ECO:0000313" key="12">
    <source>
        <dbReference type="EMBL" id="GAA2122411.1"/>
    </source>
</evidence>
<dbReference type="NCBIfam" id="TIGR00739">
    <property type="entry name" value="yajC"/>
    <property type="match status" value="1"/>
</dbReference>
<keyword evidence="5 11" id="KW-0812">Transmembrane</keyword>
<comment type="similarity">
    <text evidence="2">Belongs to the YajC family.</text>
</comment>
<feature type="compositionally biased region" description="Acidic residues" evidence="10">
    <location>
        <begin position="94"/>
        <end position="103"/>
    </location>
</feature>
<feature type="compositionally biased region" description="Basic and acidic residues" evidence="10">
    <location>
        <begin position="104"/>
        <end position="118"/>
    </location>
</feature>
<evidence type="ECO:0000256" key="5">
    <source>
        <dbReference type="ARBA" id="ARBA00022692"/>
    </source>
</evidence>
<keyword evidence="9 11" id="KW-0472">Membrane</keyword>
<evidence type="ECO:0000256" key="3">
    <source>
        <dbReference type="ARBA" id="ARBA00022448"/>
    </source>
</evidence>
<dbReference type="Pfam" id="PF02699">
    <property type="entry name" value="YajC"/>
    <property type="match status" value="1"/>
</dbReference>
<dbReference type="InterPro" id="IPR003849">
    <property type="entry name" value="Preprotein_translocase_YajC"/>
</dbReference>
<dbReference type="PANTHER" id="PTHR33909">
    <property type="entry name" value="SEC TRANSLOCON ACCESSORY COMPLEX SUBUNIT YAJC"/>
    <property type="match status" value="1"/>
</dbReference>
<evidence type="ECO:0000256" key="9">
    <source>
        <dbReference type="ARBA" id="ARBA00023136"/>
    </source>
</evidence>
<protein>
    <recommendedName>
        <fullName evidence="14">Preprotein translocase subunit YajC</fullName>
    </recommendedName>
</protein>
<evidence type="ECO:0000256" key="1">
    <source>
        <dbReference type="ARBA" id="ARBA00004162"/>
    </source>
</evidence>
<dbReference type="RefSeq" id="WP_344303309.1">
    <property type="nucleotide sequence ID" value="NZ_BAAAQQ010000008.1"/>
</dbReference>
<dbReference type="PANTHER" id="PTHR33909:SF1">
    <property type="entry name" value="SEC TRANSLOCON ACCESSORY COMPLEX SUBUNIT YAJC"/>
    <property type="match status" value="1"/>
</dbReference>
<evidence type="ECO:0000256" key="4">
    <source>
        <dbReference type="ARBA" id="ARBA00022475"/>
    </source>
</evidence>
<evidence type="ECO:0000256" key="2">
    <source>
        <dbReference type="ARBA" id="ARBA00006742"/>
    </source>
</evidence>
<evidence type="ECO:0000256" key="11">
    <source>
        <dbReference type="SAM" id="Phobius"/>
    </source>
</evidence>
<keyword evidence="13" id="KW-1185">Reference proteome</keyword>
<feature type="transmembrane region" description="Helical" evidence="11">
    <location>
        <begin position="6"/>
        <end position="23"/>
    </location>
</feature>
<evidence type="ECO:0000256" key="6">
    <source>
        <dbReference type="ARBA" id="ARBA00022927"/>
    </source>
</evidence>
<evidence type="ECO:0008006" key="14">
    <source>
        <dbReference type="Google" id="ProtNLM"/>
    </source>
</evidence>
<sequence length="118" mass="12633">MPELASTLLPLAAIFLVFWLLIIRPQQRRQRALQDLRRSLAPGDRVMLTSGIFGTLVSSEGDRATVEIAPGTVIEIASGAVASVEHDVTSEPAEAADEVDGVDEDAHADDGTEPREGR</sequence>
<comment type="caution">
    <text evidence="12">The sequence shown here is derived from an EMBL/GenBank/DDBJ whole genome shotgun (WGS) entry which is preliminary data.</text>
</comment>
<dbReference type="EMBL" id="BAAAQQ010000008">
    <property type="protein sequence ID" value="GAA2122411.1"/>
    <property type="molecule type" value="Genomic_DNA"/>
</dbReference>
<dbReference type="SMART" id="SM01323">
    <property type="entry name" value="YajC"/>
    <property type="match status" value="1"/>
</dbReference>
<keyword evidence="3" id="KW-0813">Transport</keyword>
<keyword evidence="6" id="KW-0653">Protein transport</keyword>
<gene>
    <name evidence="12" type="ORF">GCM10009843_17530</name>
</gene>
<feature type="region of interest" description="Disordered" evidence="10">
    <location>
        <begin position="85"/>
        <end position="118"/>
    </location>
</feature>
<keyword evidence="4" id="KW-1003">Cell membrane</keyword>